<sequence>MPNTDAELVALLHRLDDPESLEHPRGYDHTATRARFDRLAAGLDAAFGTRCPADREVQDASLHGRVDVPAGATASGVPIVVSVSNFGAMAVISAENPGVHLDTDEAVAAGALNAGDLAAVESVLAEQGYRVLPERLLTRPYDGAGAVLLAYGGAGRPCDWWVRFFDYL</sequence>
<gene>
    <name evidence="1" type="ORF">SAMN05216251_102312</name>
</gene>
<accession>A0A1I1Z3I8</accession>
<protein>
    <submittedName>
        <fullName evidence="1">Uncharacterized protein</fullName>
    </submittedName>
</protein>
<dbReference type="RefSeq" id="WP_177246318.1">
    <property type="nucleotide sequence ID" value="NZ_FONG01000002.1"/>
</dbReference>
<organism evidence="1 2">
    <name type="scientific">Actinacidiphila alni</name>
    <dbReference type="NCBI Taxonomy" id="380248"/>
    <lineage>
        <taxon>Bacteria</taxon>
        <taxon>Bacillati</taxon>
        <taxon>Actinomycetota</taxon>
        <taxon>Actinomycetes</taxon>
        <taxon>Kitasatosporales</taxon>
        <taxon>Streptomycetaceae</taxon>
        <taxon>Actinacidiphila</taxon>
    </lineage>
</organism>
<name>A0A1I1Z3I8_9ACTN</name>
<dbReference type="EMBL" id="FONG01000002">
    <property type="protein sequence ID" value="SFE26414.1"/>
    <property type="molecule type" value="Genomic_DNA"/>
</dbReference>
<reference evidence="1 2" key="1">
    <citation type="submission" date="2016-10" db="EMBL/GenBank/DDBJ databases">
        <authorList>
            <person name="de Groot N.N."/>
        </authorList>
    </citation>
    <scope>NUCLEOTIDE SEQUENCE [LARGE SCALE GENOMIC DNA]</scope>
    <source>
        <strain evidence="1 2">CGMCC 4.3510</strain>
    </source>
</reference>
<evidence type="ECO:0000313" key="1">
    <source>
        <dbReference type="EMBL" id="SFE26414.1"/>
    </source>
</evidence>
<keyword evidence="2" id="KW-1185">Reference proteome</keyword>
<evidence type="ECO:0000313" key="2">
    <source>
        <dbReference type="Proteomes" id="UP000199323"/>
    </source>
</evidence>
<dbReference type="Proteomes" id="UP000199323">
    <property type="component" value="Unassembled WGS sequence"/>
</dbReference>
<proteinExistence type="predicted"/>
<dbReference type="AlphaFoldDB" id="A0A1I1Z3I8"/>